<dbReference type="EMBL" id="JAGMWT010000017">
    <property type="protein sequence ID" value="KAH7114361.1"/>
    <property type="molecule type" value="Genomic_DNA"/>
</dbReference>
<dbReference type="Proteomes" id="UP000700596">
    <property type="component" value="Unassembled WGS sequence"/>
</dbReference>
<accession>A0A9P9IB34</accession>
<proteinExistence type="predicted"/>
<keyword evidence="1" id="KW-0472">Membrane</keyword>
<organism evidence="2 3">
    <name type="scientific">Dendryphion nanum</name>
    <dbReference type="NCBI Taxonomy" id="256645"/>
    <lineage>
        <taxon>Eukaryota</taxon>
        <taxon>Fungi</taxon>
        <taxon>Dikarya</taxon>
        <taxon>Ascomycota</taxon>
        <taxon>Pezizomycotina</taxon>
        <taxon>Dothideomycetes</taxon>
        <taxon>Pleosporomycetidae</taxon>
        <taxon>Pleosporales</taxon>
        <taxon>Torulaceae</taxon>
        <taxon>Dendryphion</taxon>
    </lineage>
</organism>
<protein>
    <submittedName>
        <fullName evidence="2">Uncharacterized protein</fullName>
    </submittedName>
</protein>
<evidence type="ECO:0000313" key="3">
    <source>
        <dbReference type="Proteomes" id="UP000700596"/>
    </source>
</evidence>
<reference evidence="2" key="1">
    <citation type="journal article" date="2021" name="Nat. Commun.">
        <title>Genetic determinants of endophytism in the Arabidopsis root mycobiome.</title>
        <authorList>
            <person name="Mesny F."/>
            <person name="Miyauchi S."/>
            <person name="Thiergart T."/>
            <person name="Pickel B."/>
            <person name="Atanasova L."/>
            <person name="Karlsson M."/>
            <person name="Huettel B."/>
            <person name="Barry K.W."/>
            <person name="Haridas S."/>
            <person name="Chen C."/>
            <person name="Bauer D."/>
            <person name="Andreopoulos W."/>
            <person name="Pangilinan J."/>
            <person name="LaButti K."/>
            <person name="Riley R."/>
            <person name="Lipzen A."/>
            <person name="Clum A."/>
            <person name="Drula E."/>
            <person name="Henrissat B."/>
            <person name="Kohler A."/>
            <person name="Grigoriev I.V."/>
            <person name="Martin F.M."/>
            <person name="Hacquard S."/>
        </authorList>
    </citation>
    <scope>NUCLEOTIDE SEQUENCE</scope>
    <source>
        <strain evidence="2">MPI-CAGE-CH-0243</strain>
    </source>
</reference>
<feature type="transmembrane region" description="Helical" evidence="1">
    <location>
        <begin position="102"/>
        <end position="123"/>
    </location>
</feature>
<keyword evidence="1" id="KW-0812">Transmembrane</keyword>
<evidence type="ECO:0000256" key="1">
    <source>
        <dbReference type="SAM" id="Phobius"/>
    </source>
</evidence>
<feature type="transmembrane region" description="Helical" evidence="1">
    <location>
        <begin position="27"/>
        <end position="50"/>
    </location>
</feature>
<sequence>MSATYPHPSSFHSITLDPSHPGTPMRIALVLEAALNVIAASFMTLSPSTILSFLATPSPPTLDTPLSETVIQIIAGIFMSIAVPLLLAVPNTRQGIELRAPVYIFLSATEVCLITGLAYIALWRGEEETGVRSRALWGMVSNLLPPLIFRLFVLVVKPHWLGRYRDGVEKKIN</sequence>
<dbReference type="OrthoDB" id="2563633at2759"/>
<keyword evidence="1" id="KW-1133">Transmembrane helix</keyword>
<keyword evidence="3" id="KW-1185">Reference proteome</keyword>
<evidence type="ECO:0000313" key="2">
    <source>
        <dbReference type="EMBL" id="KAH7114361.1"/>
    </source>
</evidence>
<gene>
    <name evidence="2" type="ORF">B0J11DRAFT_540794</name>
</gene>
<feature type="transmembrane region" description="Helical" evidence="1">
    <location>
        <begin position="70"/>
        <end position="90"/>
    </location>
</feature>
<comment type="caution">
    <text evidence="2">The sequence shown here is derived from an EMBL/GenBank/DDBJ whole genome shotgun (WGS) entry which is preliminary data.</text>
</comment>
<feature type="transmembrane region" description="Helical" evidence="1">
    <location>
        <begin position="135"/>
        <end position="156"/>
    </location>
</feature>
<dbReference type="AlphaFoldDB" id="A0A9P9IB34"/>
<name>A0A9P9IB34_9PLEO</name>